<proteinExistence type="predicted"/>
<dbReference type="AlphaFoldDB" id="A0A2P6MDG1"/>
<keyword evidence="2" id="KW-1185">Reference proteome</keyword>
<name>A0A2P6MDG1_ALKUR</name>
<organism evidence="1 2">
    <name type="scientific">Alkalicoccus urumqiensis</name>
    <name type="common">Bacillus urumqiensis</name>
    <dbReference type="NCBI Taxonomy" id="1548213"/>
    <lineage>
        <taxon>Bacteria</taxon>
        <taxon>Bacillati</taxon>
        <taxon>Bacillota</taxon>
        <taxon>Bacilli</taxon>
        <taxon>Bacillales</taxon>
        <taxon>Bacillaceae</taxon>
        <taxon>Alkalicoccus</taxon>
    </lineage>
</organism>
<evidence type="ECO:0000313" key="1">
    <source>
        <dbReference type="EMBL" id="PRO64312.1"/>
    </source>
</evidence>
<dbReference type="EMBL" id="PVNS01000019">
    <property type="protein sequence ID" value="PRO64312.1"/>
    <property type="molecule type" value="Genomic_DNA"/>
</dbReference>
<sequence>MNGTQRTEASGLCLCIPLEERKPPPELPFFFFFFVEKNTCGSTCCSLSVILSACNRHRKANYSCAALSGSGSHDKLKPEHTFQGTEWLG</sequence>
<evidence type="ECO:0000313" key="2">
    <source>
        <dbReference type="Proteomes" id="UP000243650"/>
    </source>
</evidence>
<gene>
    <name evidence="1" type="ORF">C6I21_15365</name>
</gene>
<reference evidence="1 2" key="1">
    <citation type="submission" date="2018-03" db="EMBL/GenBank/DDBJ databases">
        <title>Bacillus urumqiensis sp. nov., a moderately haloalkaliphilic bacterium isolated from a salt lake.</title>
        <authorList>
            <person name="Zhao B."/>
            <person name="Liao Z."/>
        </authorList>
    </citation>
    <scope>NUCLEOTIDE SEQUENCE [LARGE SCALE GENOMIC DNA]</scope>
    <source>
        <strain evidence="1 2">BZ-SZ-XJ18</strain>
    </source>
</reference>
<comment type="caution">
    <text evidence="1">The sequence shown here is derived from an EMBL/GenBank/DDBJ whole genome shotgun (WGS) entry which is preliminary data.</text>
</comment>
<dbReference type="Proteomes" id="UP000243650">
    <property type="component" value="Unassembled WGS sequence"/>
</dbReference>
<protein>
    <submittedName>
        <fullName evidence="1">Uncharacterized protein</fullName>
    </submittedName>
</protein>
<accession>A0A2P6MDG1</accession>